<dbReference type="STRING" id="1232683.ADIMK_0169"/>
<dbReference type="EMBL" id="JMQN01000007">
    <property type="protein sequence ID" value="KEA65647.1"/>
    <property type="molecule type" value="Genomic_DNA"/>
</dbReference>
<dbReference type="Proteomes" id="UP000028252">
    <property type="component" value="Unassembled WGS sequence"/>
</dbReference>
<dbReference type="RefSeq" id="WP_036182490.1">
    <property type="nucleotide sequence ID" value="NZ_JMQN01000007.1"/>
</dbReference>
<keyword evidence="3" id="KW-1185">Reference proteome</keyword>
<proteinExistence type="predicted"/>
<dbReference type="PATRIC" id="fig|1232683.4.peg.166"/>
<name>A0A081G4E2_9GAMM</name>
<evidence type="ECO:0000259" key="1">
    <source>
        <dbReference type="PROSITE" id="PS50968"/>
    </source>
</evidence>
<dbReference type="SUPFAM" id="SSF51230">
    <property type="entry name" value="Single hybrid motif"/>
    <property type="match status" value="1"/>
</dbReference>
<dbReference type="InterPro" id="IPR000089">
    <property type="entry name" value="Biotin_lipoyl"/>
</dbReference>
<dbReference type="OrthoDB" id="5738366at2"/>
<accession>A0A081G4E2</accession>
<comment type="caution">
    <text evidence="2">The sequence shown here is derived from an EMBL/GenBank/DDBJ whole genome shotgun (WGS) entry which is preliminary data.</text>
</comment>
<sequence>MSTEVRVPENLWEEDSEAVITSWLASDGGSVSEGEMIAELMVQKIQYELQSPASGTLKIIKDIDDVVEKGELVATIG</sequence>
<dbReference type="Pfam" id="PF00364">
    <property type="entry name" value="Biotin_lipoyl"/>
    <property type="match status" value="1"/>
</dbReference>
<dbReference type="eggNOG" id="COG0508">
    <property type="taxonomic scope" value="Bacteria"/>
</dbReference>
<reference evidence="2 3" key="1">
    <citation type="submission" date="2014-04" db="EMBL/GenBank/DDBJ databases">
        <title>Marinobacterium kochiensis sp. nov., isolated from sediment sample collected from Kochi backwaters in Kerala, India.</title>
        <authorList>
            <person name="Singh A."/>
            <person name="Pinnaka A.K."/>
        </authorList>
    </citation>
    <scope>NUCLEOTIDE SEQUENCE [LARGE SCALE GENOMIC DNA]</scope>
    <source>
        <strain evidence="2 3">AK27</strain>
    </source>
</reference>
<dbReference type="AlphaFoldDB" id="A0A081G4E2"/>
<evidence type="ECO:0000313" key="3">
    <source>
        <dbReference type="Proteomes" id="UP000028252"/>
    </source>
</evidence>
<dbReference type="PROSITE" id="PS50968">
    <property type="entry name" value="BIOTINYL_LIPOYL"/>
    <property type="match status" value="1"/>
</dbReference>
<dbReference type="InterPro" id="IPR011053">
    <property type="entry name" value="Single_hybrid_motif"/>
</dbReference>
<dbReference type="Gene3D" id="2.40.50.100">
    <property type="match status" value="1"/>
</dbReference>
<protein>
    <submittedName>
        <fullName evidence="2">Biotin/lipoyl attachment domain-containing protein</fullName>
    </submittedName>
</protein>
<evidence type="ECO:0000313" key="2">
    <source>
        <dbReference type="EMBL" id="KEA65647.1"/>
    </source>
</evidence>
<organism evidence="2 3">
    <name type="scientific">Marinobacterium lacunae</name>
    <dbReference type="NCBI Taxonomy" id="1232683"/>
    <lineage>
        <taxon>Bacteria</taxon>
        <taxon>Pseudomonadati</taxon>
        <taxon>Pseudomonadota</taxon>
        <taxon>Gammaproteobacteria</taxon>
        <taxon>Oceanospirillales</taxon>
        <taxon>Oceanospirillaceae</taxon>
        <taxon>Marinobacterium</taxon>
    </lineage>
</organism>
<feature type="domain" description="Lipoyl-binding" evidence="1">
    <location>
        <begin position="2"/>
        <end position="77"/>
    </location>
</feature>
<gene>
    <name evidence="2" type="ORF">ADIMK_0169</name>
</gene>
<dbReference type="CDD" id="cd06849">
    <property type="entry name" value="lipoyl_domain"/>
    <property type="match status" value="1"/>
</dbReference>